<organism evidence="1 2">
    <name type="scientific">Xenorhabdus aichiensis</name>
    <dbReference type="NCBI Taxonomy" id="3025874"/>
    <lineage>
        <taxon>Bacteria</taxon>
        <taxon>Pseudomonadati</taxon>
        <taxon>Pseudomonadota</taxon>
        <taxon>Gammaproteobacteria</taxon>
        <taxon>Enterobacterales</taxon>
        <taxon>Morganellaceae</taxon>
        <taxon>Xenorhabdus</taxon>
    </lineage>
</organism>
<dbReference type="RefSeq" id="WP_273580649.1">
    <property type="nucleotide sequence ID" value="NZ_JAQRFO010000042.1"/>
</dbReference>
<reference evidence="1 2" key="1">
    <citation type="submission" date="2023-02" db="EMBL/GenBank/DDBJ databases">
        <title>Entomopathogenic bacteria.</title>
        <authorList>
            <person name="Machado R.A."/>
        </authorList>
    </citation>
    <scope>NUCLEOTIDE SEQUENCE [LARGE SCALE GENOMIC DNA]</scope>
    <source>
        <strain evidence="1 2">XENO-7</strain>
    </source>
</reference>
<keyword evidence="2" id="KW-1185">Reference proteome</keyword>
<sequence>MIRSLVRITFGQRQQHSCSLQGSTHCVVHLRTFGSRYRQSDDDEGLLISSMMANRPVTQRGTHFPLGQVFSVVLSGEYHATKYHPGHGAHCARV</sequence>
<gene>
    <name evidence="1" type="ORF">PSI22_16230</name>
</gene>
<evidence type="ECO:0000313" key="2">
    <source>
        <dbReference type="Proteomes" id="UP001214757"/>
    </source>
</evidence>
<dbReference type="Proteomes" id="UP001214757">
    <property type="component" value="Unassembled WGS sequence"/>
</dbReference>
<name>A0ABT5M7X7_9GAMM</name>
<comment type="caution">
    <text evidence="1">The sequence shown here is derived from an EMBL/GenBank/DDBJ whole genome shotgun (WGS) entry which is preliminary data.</text>
</comment>
<evidence type="ECO:0008006" key="3">
    <source>
        <dbReference type="Google" id="ProtNLM"/>
    </source>
</evidence>
<accession>A0ABT5M7X7</accession>
<dbReference type="EMBL" id="JAQRFO010000042">
    <property type="protein sequence ID" value="MDC9623145.1"/>
    <property type="molecule type" value="Genomic_DNA"/>
</dbReference>
<protein>
    <recommendedName>
        <fullName evidence="3">AraC family transcriptional regulator</fullName>
    </recommendedName>
</protein>
<proteinExistence type="predicted"/>
<evidence type="ECO:0000313" key="1">
    <source>
        <dbReference type="EMBL" id="MDC9623145.1"/>
    </source>
</evidence>